<sequence length="52" mass="5907">MEFPYEDFQPVAFNPARDGSKQEVEETKVGRCIDMALGPRATKTKPKHKLLT</sequence>
<evidence type="ECO:0000313" key="2">
    <source>
        <dbReference type="EMBL" id="OMO62260.1"/>
    </source>
</evidence>
<evidence type="ECO:0000256" key="1">
    <source>
        <dbReference type="SAM" id="MobiDB-lite"/>
    </source>
</evidence>
<accession>A0A1R3GW82</accession>
<feature type="region of interest" description="Disordered" evidence="1">
    <location>
        <begin position="1"/>
        <end position="25"/>
    </location>
</feature>
<organism evidence="2 3">
    <name type="scientific">Corchorus olitorius</name>
    <dbReference type="NCBI Taxonomy" id="93759"/>
    <lineage>
        <taxon>Eukaryota</taxon>
        <taxon>Viridiplantae</taxon>
        <taxon>Streptophyta</taxon>
        <taxon>Embryophyta</taxon>
        <taxon>Tracheophyta</taxon>
        <taxon>Spermatophyta</taxon>
        <taxon>Magnoliopsida</taxon>
        <taxon>eudicotyledons</taxon>
        <taxon>Gunneridae</taxon>
        <taxon>Pentapetalae</taxon>
        <taxon>rosids</taxon>
        <taxon>malvids</taxon>
        <taxon>Malvales</taxon>
        <taxon>Malvaceae</taxon>
        <taxon>Grewioideae</taxon>
        <taxon>Apeibeae</taxon>
        <taxon>Corchorus</taxon>
    </lineage>
</organism>
<dbReference type="Proteomes" id="UP000187203">
    <property type="component" value="Unassembled WGS sequence"/>
</dbReference>
<keyword evidence="3" id="KW-1185">Reference proteome</keyword>
<comment type="caution">
    <text evidence="2">The sequence shown here is derived from an EMBL/GenBank/DDBJ whole genome shotgun (WGS) entry which is preliminary data.</text>
</comment>
<gene>
    <name evidence="2" type="ORF">COLO4_33159</name>
</gene>
<protein>
    <submittedName>
        <fullName evidence="2">Uncharacterized protein</fullName>
    </submittedName>
</protein>
<dbReference type="AlphaFoldDB" id="A0A1R3GW82"/>
<reference evidence="3" key="1">
    <citation type="submission" date="2013-09" db="EMBL/GenBank/DDBJ databases">
        <title>Corchorus olitorius genome sequencing.</title>
        <authorList>
            <person name="Alam M."/>
            <person name="Haque M.S."/>
            <person name="Islam M.S."/>
            <person name="Emdad E.M."/>
            <person name="Islam M.M."/>
            <person name="Ahmed B."/>
            <person name="Halim A."/>
            <person name="Hossen Q.M.M."/>
            <person name="Hossain M.Z."/>
            <person name="Ahmed R."/>
            <person name="Khan M.M."/>
            <person name="Islam R."/>
            <person name="Rashid M.M."/>
            <person name="Khan S.A."/>
            <person name="Rahman M.S."/>
            <person name="Alam M."/>
            <person name="Yahiya A.S."/>
            <person name="Khan M.S."/>
            <person name="Azam M.S."/>
            <person name="Haque T."/>
            <person name="Lashkar M.Z.H."/>
            <person name="Akhand A.I."/>
            <person name="Morshed G."/>
            <person name="Roy S."/>
            <person name="Uddin K.S."/>
            <person name="Rabeya T."/>
            <person name="Hossain A.S."/>
            <person name="Chowdhury A."/>
            <person name="Snigdha A.R."/>
            <person name="Mortoza M.S."/>
            <person name="Matin S.A."/>
            <person name="Hoque S.M.E."/>
            <person name="Islam M.K."/>
            <person name="Roy D.K."/>
            <person name="Haider R."/>
            <person name="Moosa M.M."/>
            <person name="Elias S.M."/>
            <person name="Hasan A.M."/>
            <person name="Jahan S."/>
            <person name="Shafiuddin M."/>
            <person name="Mahmood N."/>
            <person name="Shommy N.S."/>
        </authorList>
    </citation>
    <scope>NUCLEOTIDE SEQUENCE [LARGE SCALE GENOMIC DNA]</scope>
    <source>
        <strain evidence="3">cv. O-4</strain>
    </source>
</reference>
<evidence type="ECO:0000313" key="3">
    <source>
        <dbReference type="Proteomes" id="UP000187203"/>
    </source>
</evidence>
<proteinExistence type="predicted"/>
<name>A0A1R3GW82_9ROSI</name>
<dbReference type="EMBL" id="AWUE01021419">
    <property type="protein sequence ID" value="OMO62260.1"/>
    <property type="molecule type" value="Genomic_DNA"/>
</dbReference>